<dbReference type="Pfam" id="PF04717">
    <property type="entry name" value="Phage_base_V"/>
    <property type="match status" value="1"/>
</dbReference>
<dbReference type="SUPFAM" id="SSF69255">
    <property type="entry name" value="gp5 N-terminal domain-like"/>
    <property type="match status" value="1"/>
</dbReference>
<comment type="caution">
    <text evidence="2">The sequence shown here is derived from an EMBL/GenBank/DDBJ whole genome shotgun (WGS) entry which is preliminary data.</text>
</comment>
<dbReference type="Gene3D" id="2.40.50.230">
    <property type="entry name" value="Gp5 N-terminal domain"/>
    <property type="match status" value="1"/>
</dbReference>
<evidence type="ECO:0000313" key="2">
    <source>
        <dbReference type="EMBL" id="MFF5289008.1"/>
    </source>
</evidence>
<name>A0ABW6W7B1_9ACTN</name>
<dbReference type="EMBL" id="JBIAZU010000001">
    <property type="protein sequence ID" value="MFF5289008.1"/>
    <property type="molecule type" value="Genomic_DNA"/>
</dbReference>
<evidence type="ECO:0000259" key="1">
    <source>
        <dbReference type="Pfam" id="PF04717"/>
    </source>
</evidence>
<feature type="domain" description="Gp5/Type VI secretion system Vgr protein OB-fold" evidence="1">
    <location>
        <begin position="9"/>
        <end position="82"/>
    </location>
</feature>
<accession>A0ABW6W7B1</accession>
<proteinExistence type="predicted"/>
<dbReference type="InterPro" id="IPR037026">
    <property type="entry name" value="Vgr_OB-fold_dom_sf"/>
</dbReference>
<evidence type="ECO:0000313" key="3">
    <source>
        <dbReference type="Proteomes" id="UP001602245"/>
    </source>
</evidence>
<dbReference type="InterPro" id="IPR006531">
    <property type="entry name" value="Gp5/Vgr_OB"/>
</dbReference>
<dbReference type="RefSeq" id="WP_020509355.1">
    <property type="nucleotide sequence ID" value="NZ_JBIAZU010000001.1"/>
</dbReference>
<keyword evidence="3" id="KW-1185">Reference proteome</keyword>
<dbReference type="Proteomes" id="UP001602245">
    <property type="component" value="Unassembled WGS sequence"/>
</dbReference>
<sequence length="177" mass="19006">MSRIYGIVLGVVTDVDHPDGEGAIQVDYPWLNGKRMSRWAPVASPMAGAGRGIWFPPEVDDEVVLAFDRGDPERPYIVGYLWNGLDGPPSGAVRERMIRSYNGHTIRFLDSTPTAGGNTGGIAIEDAAGNQIVLTNGKVTIRSVGVLEIDAPVIVLGNTANGQPVYRRIVTPNNNPI</sequence>
<protein>
    <submittedName>
        <fullName evidence="2">Phage baseplate assembly protein V</fullName>
    </submittedName>
</protein>
<organism evidence="2 3">
    <name type="scientific">Paractinoplanes globisporus</name>
    <dbReference type="NCBI Taxonomy" id="113565"/>
    <lineage>
        <taxon>Bacteria</taxon>
        <taxon>Bacillati</taxon>
        <taxon>Actinomycetota</taxon>
        <taxon>Actinomycetes</taxon>
        <taxon>Micromonosporales</taxon>
        <taxon>Micromonosporaceae</taxon>
        <taxon>Paractinoplanes</taxon>
    </lineage>
</organism>
<gene>
    <name evidence="2" type="ORF">ACFY35_06200</name>
</gene>
<reference evidence="2 3" key="1">
    <citation type="submission" date="2024-10" db="EMBL/GenBank/DDBJ databases">
        <title>The Natural Products Discovery Center: Release of the First 8490 Sequenced Strains for Exploring Actinobacteria Biosynthetic Diversity.</title>
        <authorList>
            <person name="Kalkreuter E."/>
            <person name="Kautsar S.A."/>
            <person name="Yang D."/>
            <person name="Bader C.D."/>
            <person name="Teijaro C.N."/>
            <person name="Fluegel L."/>
            <person name="Davis C.M."/>
            <person name="Simpson J.R."/>
            <person name="Lauterbach L."/>
            <person name="Steele A.D."/>
            <person name="Gui C."/>
            <person name="Meng S."/>
            <person name="Li G."/>
            <person name="Viehrig K."/>
            <person name="Ye F."/>
            <person name="Su P."/>
            <person name="Kiefer A.F."/>
            <person name="Nichols A."/>
            <person name="Cepeda A.J."/>
            <person name="Yan W."/>
            <person name="Fan B."/>
            <person name="Jiang Y."/>
            <person name="Adhikari A."/>
            <person name="Zheng C.-J."/>
            <person name="Schuster L."/>
            <person name="Cowan T.M."/>
            <person name="Smanski M.J."/>
            <person name="Chevrette M.G."/>
            <person name="De Carvalho L.P.S."/>
            <person name="Shen B."/>
        </authorList>
    </citation>
    <scope>NUCLEOTIDE SEQUENCE [LARGE SCALE GENOMIC DNA]</scope>
    <source>
        <strain evidence="2 3">NPDC000087</strain>
    </source>
</reference>